<dbReference type="Gene3D" id="3.90.1300.10">
    <property type="entry name" value="Amidase signature (AS) domain"/>
    <property type="match status" value="1"/>
</dbReference>
<evidence type="ECO:0000259" key="2">
    <source>
        <dbReference type="Pfam" id="PF01425"/>
    </source>
</evidence>
<sequence length="106" mass="11819">MEPLGLIDLLEIFIENPQDHLSNGSFTSRQYVMFCLERIHKIDPYLEAVIETNPDALNIAASLDEERAGGKPRGPSHGVPVMVKDVGASLASQNSKRTNRSQRTWE</sequence>
<dbReference type="InterPro" id="IPR023631">
    <property type="entry name" value="Amidase_dom"/>
</dbReference>
<dbReference type="PANTHER" id="PTHR42678">
    <property type="entry name" value="AMIDASE"/>
    <property type="match status" value="1"/>
</dbReference>
<dbReference type="SUPFAM" id="SSF75304">
    <property type="entry name" value="Amidase signature (AS) enzymes"/>
    <property type="match status" value="1"/>
</dbReference>
<evidence type="ECO:0000313" key="4">
    <source>
        <dbReference type="Proteomes" id="UP000696280"/>
    </source>
</evidence>
<organism evidence="3 4">
    <name type="scientific">Hymenoscyphus fraxineus</name>
    <dbReference type="NCBI Taxonomy" id="746836"/>
    <lineage>
        <taxon>Eukaryota</taxon>
        <taxon>Fungi</taxon>
        <taxon>Dikarya</taxon>
        <taxon>Ascomycota</taxon>
        <taxon>Pezizomycotina</taxon>
        <taxon>Leotiomycetes</taxon>
        <taxon>Helotiales</taxon>
        <taxon>Helotiaceae</taxon>
        <taxon>Hymenoscyphus</taxon>
    </lineage>
</organism>
<name>A0A9N9PN26_9HELO</name>
<proteinExistence type="predicted"/>
<dbReference type="AlphaFoldDB" id="A0A9N9PN26"/>
<dbReference type="Pfam" id="PF01425">
    <property type="entry name" value="Amidase"/>
    <property type="match status" value="1"/>
</dbReference>
<reference evidence="3" key="1">
    <citation type="submission" date="2021-07" db="EMBL/GenBank/DDBJ databases">
        <authorList>
            <person name="Durling M."/>
        </authorList>
    </citation>
    <scope>NUCLEOTIDE SEQUENCE</scope>
</reference>
<feature type="region of interest" description="Disordered" evidence="1">
    <location>
        <begin position="66"/>
        <end position="106"/>
    </location>
</feature>
<dbReference type="InterPro" id="IPR036928">
    <property type="entry name" value="AS_sf"/>
</dbReference>
<gene>
    <name evidence="3" type="ORF">HYFRA_00007782</name>
</gene>
<dbReference type="PANTHER" id="PTHR42678:SF34">
    <property type="entry name" value="OS04G0183300 PROTEIN"/>
    <property type="match status" value="1"/>
</dbReference>
<feature type="domain" description="Amidase" evidence="2">
    <location>
        <begin position="32"/>
        <end position="85"/>
    </location>
</feature>
<dbReference type="OrthoDB" id="566138at2759"/>
<keyword evidence="4" id="KW-1185">Reference proteome</keyword>
<evidence type="ECO:0000256" key="1">
    <source>
        <dbReference type="SAM" id="MobiDB-lite"/>
    </source>
</evidence>
<comment type="caution">
    <text evidence="3">The sequence shown here is derived from an EMBL/GenBank/DDBJ whole genome shotgun (WGS) entry which is preliminary data.</text>
</comment>
<protein>
    <recommendedName>
        <fullName evidence="2">Amidase domain-containing protein</fullName>
    </recommendedName>
</protein>
<accession>A0A9N9PN26</accession>
<evidence type="ECO:0000313" key="3">
    <source>
        <dbReference type="EMBL" id="CAG8949550.1"/>
    </source>
</evidence>
<feature type="compositionally biased region" description="Polar residues" evidence="1">
    <location>
        <begin position="90"/>
        <end position="106"/>
    </location>
</feature>
<dbReference type="Proteomes" id="UP000696280">
    <property type="component" value="Unassembled WGS sequence"/>
</dbReference>
<dbReference type="EMBL" id="CAJVRL010000014">
    <property type="protein sequence ID" value="CAG8949550.1"/>
    <property type="molecule type" value="Genomic_DNA"/>
</dbReference>